<reference evidence="2 3" key="1">
    <citation type="journal article" date="2010" name="J. Bacteriol.">
        <title>Complete genome sequence of "Candidatus Puniceispirillum marinum" IMCC1322, a representative of the SAR116 clade in the Alphaproteobacteria.</title>
        <authorList>
            <person name="Oh H.M."/>
            <person name="Kwon K.K."/>
            <person name="Kang I."/>
            <person name="Kang S.G."/>
            <person name="Lee J.H."/>
            <person name="Kim S.J."/>
            <person name="Cho J.C."/>
        </authorList>
    </citation>
    <scope>NUCLEOTIDE SEQUENCE [LARGE SCALE GENOMIC DNA]</scope>
    <source>
        <strain evidence="2 3">IMCC1322</strain>
    </source>
</reference>
<sequence>MSNFMSNTIHVTLFSLVILSSPSLAIEKLNAGDVVRSACEKTPIYSKPSAFSIPSGNLSFGDKITIAGLEGQFELPDSDYSSKKALERKERNAAGENSTPKAVKKEDYVRFTFAKIGESKFISTSCLVSEENFAEQTIERSEEKVAALASGKAKRNFSEDEDEGDLRAVRGAAGGAKGGKANFELADSLISQSQGVYSYQLLMDFRKAGGLGEFK</sequence>
<feature type="signal peptide" evidence="1">
    <location>
        <begin position="1"/>
        <end position="25"/>
    </location>
</feature>
<evidence type="ECO:0000313" key="2">
    <source>
        <dbReference type="EMBL" id="ADE39945.1"/>
    </source>
</evidence>
<keyword evidence="3" id="KW-1185">Reference proteome</keyword>
<dbReference type="AlphaFoldDB" id="D5BUJ8"/>
<feature type="chain" id="PRO_5003069668" evidence="1">
    <location>
        <begin position="26"/>
        <end position="215"/>
    </location>
</feature>
<accession>D5BUJ8</accession>
<organism evidence="2 3">
    <name type="scientific">Puniceispirillum marinum (strain IMCC1322)</name>
    <dbReference type="NCBI Taxonomy" id="488538"/>
    <lineage>
        <taxon>Bacteria</taxon>
        <taxon>Pseudomonadati</taxon>
        <taxon>Pseudomonadota</taxon>
        <taxon>Alphaproteobacteria</taxon>
        <taxon>Candidatus Puniceispirillales</taxon>
        <taxon>Candidatus Puniceispirillaceae</taxon>
        <taxon>Candidatus Puniceispirillum</taxon>
    </lineage>
</organism>
<dbReference type="RefSeq" id="WP_013046572.1">
    <property type="nucleotide sequence ID" value="NC_014010.1"/>
</dbReference>
<protein>
    <submittedName>
        <fullName evidence="2">Uncharacterized protein</fullName>
    </submittedName>
</protein>
<dbReference type="KEGG" id="apb:SAR116_1702"/>
<proteinExistence type="predicted"/>
<name>D5BUJ8_PUNMI</name>
<dbReference type="EMBL" id="CP001751">
    <property type="protein sequence ID" value="ADE39945.1"/>
    <property type="molecule type" value="Genomic_DNA"/>
</dbReference>
<keyword evidence="1" id="KW-0732">Signal</keyword>
<dbReference type="STRING" id="488538.SAR116_1702"/>
<dbReference type="HOGENOM" id="CLU_1282349_0_0_5"/>
<evidence type="ECO:0000313" key="3">
    <source>
        <dbReference type="Proteomes" id="UP000007460"/>
    </source>
</evidence>
<evidence type="ECO:0000256" key="1">
    <source>
        <dbReference type="SAM" id="SignalP"/>
    </source>
</evidence>
<dbReference type="Proteomes" id="UP000007460">
    <property type="component" value="Chromosome"/>
</dbReference>
<gene>
    <name evidence="2" type="ordered locus">SAR116_1702</name>
</gene>